<feature type="transmembrane region" description="Helical" evidence="6">
    <location>
        <begin position="144"/>
        <end position="167"/>
    </location>
</feature>
<evidence type="ECO:0000256" key="5">
    <source>
        <dbReference type="ARBA" id="ARBA00023136"/>
    </source>
</evidence>
<dbReference type="OrthoDB" id="1658724at2759"/>
<dbReference type="InterPro" id="IPR006694">
    <property type="entry name" value="Fatty_acid_hydroxylase"/>
</dbReference>
<keyword evidence="9" id="KW-1185">Reference proteome</keyword>
<sequence>SMLSLYGEGFLQAIVQVSIVYYAASIALHWIGPWLLPVKSIQVQQRQQGQVTREALYSLGPIAVKAAVLTVVEKLHAAGVSKLYSGSIDSFSKVLYVLVTIIVLDYLHDAWFYWTHRALHSRFLYKHVHHLHHKSVAPTAFTGYSFHVVEAAIVFANEVLVCFLFPIHIGVHRIYHLFTTVIHNGGHAGYEIAPFIPSMESLIFGVLSWVQPAWNLRGGLNTVRHHDMHHRFPTRHFSLYFTHWDRWCGTEHVDYRTAVSVHYVLFWNRLAWGGSAHDSSVCTLPLSWHCALMVILQGVGVCKFCHC</sequence>
<dbReference type="GO" id="GO:0005506">
    <property type="term" value="F:iron ion binding"/>
    <property type="evidence" value="ECO:0007669"/>
    <property type="project" value="InterPro"/>
</dbReference>
<feature type="non-terminal residue" evidence="8">
    <location>
        <position position="1"/>
    </location>
</feature>
<name>I0ZAB7_COCSC</name>
<comment type="similarity">
    <text evidence="2">Belongs to the sterol desaturase family.</text>
</comment>
<evidence type="ECO:0000256" key="2">
    <source>
        <dbReference type="ARBA" id="ARBA00009324"/>
    </source>
</evidence>
<proteinExistence type="inferred from homology"/>
<dbReference type="GO" id="GO:0008610">
    <property type="term" value="P:lipid biosynthetic process"/>
    <property type="evidence" value="ECO:0007669"/>
    <property type="project" value="InterPro"/>
</dbReference>
<dbReference type="STRING" id="574566.I0ZAB7"/>
<comment type="caution">
    <text evidence="8">The sequence shown here is derived from an EMBL/GenBank/DDBJ whole genome shotgun (WGS) entry which is preliminary data.</text>
</comment>
<dbReference type="EMBL" id="AGSI01000001">
    <property type="protein sequence ID" value="EIE27586.1"/>
    <property type="molecule type" value="Genomic_DNA"/>
</dbReference>
<dbReference type="RefSeq" id="XP_005652130.1">
    <property type="nucleotide sequence ID" value="XM_005652073.1"/>
</dbReference>
<dbReference type="KEGG" id="csl:COCSUDRAFT_11014"/>
<feature type="domain" description="Fatty acid hydroxylase" evidence="7">
    <location>
        <begin position="105"/>
        <end position="250"/>
    </location>
</feature>
<keyword evidence="4 6" id="KW-1133">Transmembrane helix</keyword>
<dbReference type="Pfam" id="PF04116">
    <property type="entry name" value="FA_hydroxylase"/>
    <property type="match status" value="1"/>
</dbReference>
<dbReference type="eggNOG" id="KOG0872">
    <property type="taxonomic scope" value="Eukaryota"/>
</dbReference>
<accession>I0ZAB7</accession>
<dbReference type="InterPro" id="IPR050307">
    <property type="entry name" value="Sterol_Desaturase_Related"/>
</dbReference>
<evidence type="ECO:0000256" key="6">
    <source>
        <dbReference type="SAM" id="Phobius"/>
    </source>
</evidence>
<feature type="transmembrane region" description="Helical" evidence="6">
    <location>
        <begin position="94"/>
        <end position="114"/>
    </location>
</feature>
<comment type="subcellular location">
    <subcellularLocation>
        <location evidence="1">Membrane</location>
    </subcellularLocation>
</comment>
<dbReference type="AlphaFoldDB" id="I0ZAB7"/>
<evidence type="ECO:0000256" key="3">
    <source>
        <dbReference type="ARBA" id="ARBA00022692"/>
    </source>
</evidence>
<dbReference type="PANTHER" id="PTHR11863">
    <property type="entry name" value="STEROL DESATURASE"/>
    <property type="match status" value="1"/>
</dbReference>
<dbReference type="Proteomes" id="UP000007264">
    <property type="component" value="Unassembled WGS sequence"/>
</dbReference>
<dbReference type="GO" id="GO:0016020">
    <property type="term" value="C:membrane"/>
    <property type="evidence" value="ECO:0007669"/>
    <property type="project" value="UniProtKB-SubCell"/>
</dbReference>
<reference evidence="8 9" key="1">
    <citation type="journal article" date="2012" name="Genome Biol.">
        <title>The genome of the polar eukaryotic microalga coccomyxa subellipsoidea reveals traits of cold adaptation.</title>
        <authorList>
            <person name="Blanc G."/>
            <person name="Agarkova I."/>
            <person name="Grimwood J."/>
            <person name="Kuo A."/>
            <person name="Brueggeman A."/>
            <person name="Dunigan D."/>
            <person name="Gurnon J."/>
            <person name="Ladunga I."/>
            <person name="Lindquist E."/>
            <person name="Lucas S."/>
            <person name="Pangilinan J."/>
            <person name="Proschold T."/>
            <person name="Salamov A."/>
            <person name="Schmutz J."/>
            <person name="Weeks D."/>
            <person name="Yamada T."/>
            <person name="Claverie J.M."/>
            <person name="Grigoriev I."/>
            <person name="Van Etten J."/>
            <person name="Lomsadze A."/>
            <person name="Borodovsky M."/>
        </authorList>
    </citation>
    <scope>NUCLEOTIDE SEQUENCE [LARGE SCALE GENOMIC DNA]</scope>
    <source>
        <strain evidence="8 9">C-169</strain>
    </source>
</reference>
<dbReference type="GeneID" id="17045870"/>
<evidence type="ECO:0000313" key="9">
    <source>
        <dbReference type="Proteomes" id="UP000007264"/>
    </source>
</evidence>
<feature type="transmembrane region" description="Helical" evidence="6">
    <location>
        <begin position="13"/>
        <end position="36"/>
    </location>
</feature>
<organism evidence="8 9">
    <name type="scientific">Coccomyxa subellipsoidea (strain C-169)</name>
    <name type="common">Green microalga</name>
    <dbReference type="NCBI Taxonomy" id="574566"/>
    <lineage>
        <taxon>Eukaryota</taxon>
        <taxon>Viridiplantae</taxon>
        <taxon>Chlorophyta</taxon>
        <taxon>core chlorophytes</taxon>
        <taxon>Trebouxiophyceae</taxon>
        <taxon>Trebouxiophyceae incertae sedis</taxon>
        <taxon>Coccomyxaceae</taxon>
        <taxon>Coccomyxa</taxon>
        <taxon>Coccomyxa subellipsoidea</taxon>
    </lineage>
</organism>
<dbReference type="GO" id="GO:0016491">
    <property type="term" value="F:oxidoreductase activity"/>
    <property type="evidence" value="ECO:0007669"/>
    <property type="project" value="InterPro"/>
</dbReference>
<evidence type="ECO:0000313" key="8">
    <source>
        <dbReference type="EMBL" id="EIE27586.1"/>
    </source>
</evidence>
<keyword evidence="5 6" id="KW-0472">Membrane</keyword>
<evidence type="ECO:0000256" key="4">
    <source>
        <dbReference type="ARBA" id="ARBA00022989"/>
    </source>
</evidence>
<evidence type="ECO:0000259" key="7">
    <source>
        <dbReference type="Pfam" id="PF04116"/>
    </source>
</evidence>
<keyword evidence="3 6" id="KW-0812">Transmembrane</keyword>
<protein>
    <recommendedName>
        <fullName evidence="7">Fatty acid hydroxylase domain-containing protein</fullName>
    </recommendedName>
</protein>
<gene>
    <name evidence="8" type="ORF">COCSUDRAFT_11014</name>
</gene>
<evidence type="ECO:0000256" key="1">
    <source>
        <dbReference type="ARBA" id="ARBA00004370"/>
    </source>
</evidence>